<dbReference type="PANTHER" id="PTHR33238:SF7">
    <property type="entry name" value="IRON-DEPENDENT TRANSCRIPTIONAL REGULATOR"/>
    <property type="match status" value="1"/>
</dbReference>
<dbReference type="PROSITE" id="PS50944">
    <property type="entry name" value="HTH_DTXR"/>
    <property type="match status" value="1"/>
</dbReference>
<dbReference type="PANTHER" id="PTHR33238">
    <property type="entry name" value="IRON (METAL) DEPENDENT REPRESSOR, DTXR FAMILY"/>
    <property type="match status" value="1"/>
</dbReference>
<name>A0ABD5RVS5_9EURY</name>
<dbReference type="Proteomes" id="UP001596328">
    <property type="component" value="Unassembled WGS sequence"/>
</dbReference>
<proteinExistence type="predicted"/>
<sequence length="161" mass="18095">MATTSDDCSRFCTATHPEECVDRRPGRYFVAIYWLQNGSGHRVQTSELGEYLGVQPASVTGMLGRLDDTSLVEYERYRGVKLANRGDTVAQELAWRQCTVRVFFAVHLDLELNAHTAYRIGYTLPTHGIERLTDLVDCHQKTPCCRPTSAESACLFSIQTC</sequence>
<accession>A0ABD5RVS5</accession>
<evidence type="ECO:0000313" key="3">
    <source>
        <dbReference type="Proteomes" id="UP001596328"/>
    </source>
</evidence>
<dbReference type="EMBL" id="JBHSWU010000003">
    <property type="protein sequence ID" value="MFC6723063.1"/>
    <property type="molecule type" value="Genomic_DNA"/>
</dbReference>
<dbReference type="InterPro" id="IPR036388">
    <property type="entry name" value="WH-like_DNA-bd_sf"/>
</dbReference>
<evidence type="ECO:0000259" key="1">
    <source>
        <dbReference type="PROSITE" id="PS50944"/>
    </source>
</evidence>
<feature type="domain" description="HTH dtxR-type" evidence="1">
    <location>
        <begin position="31"/>
        <end position="83"/>
    </location>
</feature>
<dbReference type="SMART" id="SM00529">
    <property type="entry name" value="HTH_DTXR"/>
    <property type="match status" value="1"/>
</dbReference>
<dbReference type="InterPro" id="IPR022689">
    <property type="entry name" value="Iron_dep_repressor"/>
</dbReference>
<dbReference type="InterPro" id="IPR022687">
    <property type="entry name" value="HTH_DTXR"/>
</dbReference>
<comment type="caution">
    <text evidence="2">The sequence shown here is derived from an EMBL/GenBank/DDBJ whole genome shotgun (WGS) entry which is preliminary data.</text>
</comment>
<protein>
    <submittedName>
        <fullName evidence="2">Metal-dependent transcriptional regulator</fullName>
    </submittedName>
</protein>
<dbReference type="SUPFAM" id="SSF46785">
    <property type="entry name" value="Winged helix' DNA-binding domain"/>
    <property type="match status" value="1"/>
</dbReference>
<dbReference type="AlphaFoldDB" id="A0ABD5RVS5"/>
<dbReference type="Gene3D" id="1.10.10.10">
    <property type="entry name" value="Winged helix-like DNA-binding domain superfamily/Winged helix DNA-binding domain"/>
    <property type="match status" value="1"/>
</dbReference>
<dbReference type="Pfam" id="PF01325">
    <property type="entry name" value="Fe_dep_repress"/>
    <property type="match status" value="1"/>
</dbReference>
<gene>
    <name evidence="2" type="ORF">ACFQE1_01385</name>
</gene>
<evidence type="ECO:0000313" key="2">
    <source>
        <dbReference type="EMBL" id="MFC6723063.1"/>
    </source>
</evidence>
<organism evidence="2 3">
    <name type="scientific">Halobium palmae</name>
    <dbReference type="NCBI Taxonomy" id="1776492"/>
    <lineage>
        <taxon>Archaea</taxon>
        <taxon>Methanobacteriati</taxon>
        <taxon>Methanobacteriota</taxon>
        <taxon>Stenosarchaea group</taxon>
        <taxon>Halobacteria</taxon>
        <taxon>Halobacteriales</taxon>
        <taxon>Haloferacaceae</taxon>
        <taxon>Halobium</taxon>
    </lineage>
</organism>
<reference evidence="2 3" key="1">
    <citation type="journal article" date="2019" name="Int. J. Syst. Evol. Microbiol.">
        <title>The Global Catalogue of Microorganisms (GCM) 10K type strain sequencing project: providing services to taxonomists for standard genome sequencing and annotation.</title>
        <authorList>
            <consortium name="The Broad Institute Genomics Platform"/>
            <consortium name="The Broad Institute Genome Sequencing Center for Infectious Disease"/>
            <person name="Wu L."/>
            <person name="Ma J."/>
        </authorList>
    </citation>
    <scope>NUCLEOTIDE SEQUENCE [LARGE SCALE GENOMIC DNA]</scope>
    <source>
        <strain evidence="2 3">NBRC 111368</strain>
    </source>
</reference>
<dbReference type="InterPro" id="IPR050536">
    <property type="entry name" value="DtxR_MntR_Metal-Reg"/>
</dbReference>
<dbReference type="InterPro" id="IPR036390">
    <property type="entry name" value="WH_DNA-bd_sf"/>
</dbReference>
<keyword evidence="3" id="KW-1185">Reference proteome</keyword>